<protein>
    <submittedName>
        <fullName evidence="1">Uncharacterized protein</fullName>
    </submittedName>
</protein>
<organism evidence="1 2">
    <name type="scientific">Archangium gephyra</name>
    <dbReference type="NCBI Taxonomy" id="48"/>
    <lineage>
        <taxon>Bacteria</taxon>
        <taxon>Pseudomonadati</taxon>
        <taxon>Myxococcota</taxon>
        <taxon>Myxococcia</taxon>
        <taxon>Myxococcales</taxon>
        <taxon>Cystobacterineae</taxon>
        <taxon>Archangiaceae</taxon>
        <taxon>Archangium</taxon>
    </lineage>
</organism>
<proteinExistence type="predicted"/>
<reference evidence="1 2" key="1">
    <citation type="submission" date="2015-05" db="EMBL/GenBank/DDBJ databases">
        <title>Genome assembly of Archangium gephyra DSM 2261.</title>
        <authorList>
            <person name="Sharma G."/>
            <person name="Subramanian S."/>
        </authorList>
    </citation>
    <scope>NUCLEOTIDE SEQUENCE [LARGE SCALE GENOMIC DNA]</scope>
    <source>
        <strain evidence="1 2">DSM 2261</strain>
    </source>
</reference>
<dbReference type="EMBL" id="CP011509">
    <property type="protein sequence ID" value="AKJ07507.1"/>
    <property type="molecule type" value="Genomic_DNA"/>
</dbReference>
<gene>
    <name evidence="1" type="ORF">AA314_09133</name>
</gene>
<sequence length="39" mass="4796">MFQRHSLFTSTLLRMERPPCTGCRWPRIVCGKRAYRQRR</sequence>
<name>A0AAC8QGU9_9BACT</name>
<dbReference type="KEGG" id="age:AA314_09133"/>
<dbReference type="Proteomes" id="UP000035579">
    <property type="component" value="Chromosome"/>
</dbReference>
<dbReference type="AlphaFoldDB" id="A0AAC8QGU9"/>
<evidence type="ECO:0000313" key="1">
    <source>
        <dbReference type="EMBL" id="AKJ07507.1"/>
    </source>
</evidence>
<evidence type="ECO:0000313" key="2">
    <source>
        <dbReference type="Proteomes" id="UP000035579"/>
    </source>
</evidence>
<accession>A0AAC8QGU9</accession>